<name>A0AAE5P701_PRIMG</name>
<dbReference type="PANTHER" id="PTHR43106">
    <property type="entry name" value="DEHYDROGENASE-RELATED"/>
    <property type="match status" value="1"/>
</dbReference>
<dbReference type="SUPFAM" id="SSF51905">
    <property type="entry name" value="FAD/NAD(P)-binding domain"/>
    <property type="match status" value="1"/>
</dbReference>
<organism evidence="1 2">
    <name type="scientific">Priestia megaterium</name>
    <name type="common">Bacillus megaterium</name>
    <dbReference type="NCBI Taxonomy" id="1404"/>
    <lineage>
        <taxon>Bacteria</taxon>
        <taxon>Bacillati</taxon>
        <taxon>Bacillota</taxon>
        <taxon>Bacilli</taxon>
        <taxon>Bacillales</taxon>
        <taxon>Bacillaceae</taxon>
        <taxon>Priestia</taxon>
    </lineage>
</organism>
<proteinExistence type="predicted"/>
<dbReference type="Gene3D" id="3.50.50.60">
    <property type="entry name" value="FAD/NAD(P)-binding domain"/>
    <property type="match status" value="2"/>
</dbReference>
<dbReference type="AlphaFoldDB" id="A0AAE5P701"/>
<accession>A0AAE5P701</accession>
<dbReference type="EMBL" id="NTYW01000012">
    <property type="protein sequence ID" value="PES38523.1"/>
    <property type="molecule type" value="Genomic_DNA"/>
</dbReference>
<dbReference type="Proteomes" id="UP000220341">
    <property type="component" value="Unassembled WGS sequence"/>
</dbReference>
<reference evidence="1 2" key="1">
    <citation type="submission" date="2017-09" db="EMBL/GenBank/DDBJ databases">
        <title>Large-scale bioinformatics analysis of Bacillus genomes uncovers conserved roles of natural products in bacterial physiology.</title>
        <authorList>
            <consortium name="Agbiome Team Llc"/>
            <person name="Bleich R.M."/>
            <person name="Kirk G.J."/>
            <person name="Santa Maria K.C."/>
            <person name="Allen S.E."/>
            <person name="Farag S."/>
            <person name="Shank E.A."/>
            <person name="Bowers A."/>
        </authorList>
    </citation>
    <scope>NUCLEOTIDE SEQUENCE [LARGE SCALE GENOMIC DNA]</scope>
    <source>
        <strain evidence="1 2">AFS003013</strain>
    </source>
</reference>
<evidence type="ECO:0000313" key="2">
    <source>
        <dbReference type="Proteomes" id="UP000220341"/>
    </source>
</evidence>
<comment type="caution">
    <text evidence="1">The sequence shown here is derived from an EMBL/GenBank/DDBJ whole genome shotgun (WGS) entry which is preliminary data.</text>
</comment>
<evidence type="ECO:0000313" key="1">
    <source>
        <dbReference type="EMBL" id="PES38523.1"/>
    </source>
</evidence>
<sequence>MYDITIVGSGVSSIFLAYTLLQSDQKILILEKGKPLEQRDCALDHGEPCHCDLCEKYFGFAGLGKSEGKFNYTSNFGGELAQKIGKEHAMQAMREVDDILCLFGGEEIAKYSTVDAHLAKKAQSFGLQMLTTEVRHLGTSLSTQIFQRMYDMLSRKIEIRFEVDITEIKKEAHSFIITTNQGIIHSHKVVIATGRSGTEWLQRQCSMLGVKQGTTRLDLGVRVEMKEQQLRSILQDTFETKLSYIHEDLVSTTYCMNPRGRIIRKHQEGFVMPDGQNFREKEHGTSNLNFTLFTSRYFPTLAEANAHAQKVIGSINDNRERIIVQRLGDLRTGRPTTLEQMAVNRICPTLQAECGDLTAHVPSIYIHILKGFLQCLEAFIGETIDEDTLLYGMDGKFYSPIIETTTRFETSVSGLYLIGDCSGITHSLSQAAASGIYVGHHLSDSVVTSKQNEH</sequence>
<protein>
    <submittedName>
        <fullName evidence="1">NAD(FAD)-utilizing dehydrogenase</fullName>
    </submittedName>
</protein>
<gene>
    <name evidence="1" type="ORF">CN497_12135</name>
</gene>
<dbReference type="PANTHER" id="PTHR43106:SF1">
    <property type="entry name" value="DEHYDROGENASE-RELATED"/>
    <property type="match status" value="1"/>
</dbReference>
<dbReference type="InterPro" id="IPR036188">
    <property type="entry name" value="FAD/NAD-bd_sf"/>
</dbReference>
<dbReference type="RefSeq" id="WP_098240131.1">
    <property type="nucleotide sequence ID" value="NZ_JBALOD010000109.1"/>
</dbReference>